<gene>
    <name evidence="1" type="ORF">LSAA_12619</name>
</gene>
<protein>
    <submittedName>
        <fullName evidence="1">(salmon louse) hypothetical protein</fullName>
    </submittedName>
</protein>
<reference evidence="1" key="1">
    <citation type="submission" date="2021-02" db="EMBL/GenBank/DDBJ databases">
        <authorList>
            <person name="Bekaert M."/>
        </authorList>
    </citation>
    <scope>NUCLEOTIDE SEQUENCE</scope>
    <source>
        <strain evidence="1">IoA-00</strain>
    </source>
</reference>
<proteinExistence type="predicted"/>
<evidence type="ECO:0000313" key="2">
    <source>
        <dbReference type="Proteomes" id="UP000675881"/>
    </source>
</evidence>
<dbReference type="AlphaFoldDB" id="A0A7R8HBQ0"/>
<dbReference type="Proteomes" id="UP000675881">
    <property type="component" value="Chromosome 7"/>
</dbReference>
<dbReference type="EMBL" id="HG994586">
    <property type="protein sequence ID" value="CAF2998707.1"/>
    <property type="molecule type" value="Genomic_DNA"/>
</dbReference>
<organism evidence="1 2">
    <name type="scientific">Lepeophtheirus salmonis</name>
    <name type="common">Salmon louse</name>
    <name type="synonym">Caligus salmonis</name>
    <dbReference type="NCBI Taxonomy" id="72036"/>
    <lineage>
        <taxon>Eukaryota</taxon>
        <taxon>Metazoa</taxon>
        <taxon>Ecdysozoa</taxon>
        <taxon>Arthropoda</taxon>
        <taxon>Crustacea</taxon>
        <taxon>Multicrustacea</taxon>
        <taxon>Hexanauplia</taxon>
        <taxon>Copepoda</taxon>
        <taxon>Siphonostomatoida</taxon>
        <taxon>Caligidae</taxon>
        <taxon>Lepeophtheirus</taxon>
    </lineage>
</organism>
<name>A0A7R8HBQ0_LEPSM</name>
<keyword evidence="2" id="KW-1185">Reference proteome</keyword>
<sequence>MNALRENEGLISISYWNVTGNSWENDLFELDLYVFASNPGDMIEQLLIHACICMCMYLILIRRWNIAFHACKDMYLEDMRALFKHLPITMDGITQEIASICSMHGTTTRKDIFMEVQKAMQDYNLQWNQLRGVTDDGGKNIAEEGCDTLNTRRVIPSLALAHLLFVEVRFSGTDFFHKPTEEWRGVQALI</sequence>
<evidence type="ECO:0000313" key="1">
    <source>
        <dbReference type="EMBL" id="CAF2998707.1"/>
    </source>
</evidence>
<accession>A0A7R8HBQ0</accession>